<evidence type="ECO:0000313" key="2">
    <source>
        <dbReference type="Proteomes" id="UP000600363"/>
    </source>
</evidence>
<organism evidence="1 2">
    <name type="scientific">Methermicoccus shengliensis</name>
    <dbReference type="NCBI Taxonomy" id="660064"/>
    <lineage>
        <taxon>Archaea</taxon>
        <taxon>Methanobacteriati</taxon>
        <taxon>Methanobacteriota</taxon>
        <taxon>Stenosarchaea group</taxon>
        <taxon>Methanomicrobia</taxon>
        <taxon>Methanosarcinales</taxon>
        <taxon>Methermicoccaceae</taxon>
        <taxon>Methermicoccus</taxon>
    </lineage>
</organism>
<dbReference type="RefSeq" id="WP_169736239.1">
    <property type="nucleotide sequence ID" value="NZ_DUIH01000012.1"/>
</dbReference>
<dbReference type="AlphaFoldDB" id="A0A832VZP1"/>
<accession>A0A832VZP1</accession>
<name>A0A832VZP1_9EURY</name>
<comment type="caution">
    <text evidence="1">The sequence shown here is derived from an EMBL/GenBank/DDBJ whole genome shotgun (WGS) entry which is preliminary data.</text>
</comment>
<sequence>MKRSWGYQHNIPGRIIHESRTKSSHIMNIWKIISSKERVEVPQYILEKDRDRVGVEETARRQSFEKKQKLCITVFQAS</sequence>
<protein>
    <submittedName>
        <fullName evidence="1">Uncharacterized protein</fullName>
    </submittedName>
</protein>
<reference evidence="1" key="1">
    <citation type="journal article" date="2020" name="bioRxiv">
        <title>A rank-normalized archaeal taxonomy based on genome phylogeny resolves widespread incomplete and uneven classifications.</title>
        <authorList>
            <person name="Rinke C."/>
            <person name="Chuvochina M."/>
            <person name="Mussig A.J."/>
            <person name="Chaumeil P.-A."/>
            <person name="Waite D.W."/>
            <person name="Whitman W.B."/>
            <person name="Parks D.H."/>
            <person name="Hugenholtz P."/>
        </authorList>
    </citation>
    <scope>NUCLEOTIDE SEQUENCE</scope>
    <source>
        <strain evidence="1">UBA12518</strain>
    </source>
</reference>
<dbReference type="EMBL" id="DUIH01000012">
    <property type="protein sequence ID" value="HIH69724.1"/>
    <property type="molecule type" value="Genomic_DNA"/>
</dbReference>
<dbReference type="Proteomes" id="UP000600363">
    <property type="component" value="Unassembled WGS sequence"/>
</dbReference>
<evidence type="ECO:0000313" key="1">
    <source>
        <dbReference type="EMBL" id="HIH69724.1"/>
    </source>
</evidence>
<gene>
    <name evidence="1" type="ORF">HA299_03765</name>
</gene>
<proteinExistence type="predicted"/>